<sequence length="69" mass="8117">MPASVRWVLLFLLRCLRDFGYLMVCIPHPPQPPPSRPAPAPGHPEQVTPLRALPRQERRRWKDLEKQLR</sequence>
<gene>
    <name evidence="2" type="ORF">SAMN05216499_1626</name>
</gene>
<evidence type="ECO:0000256" key="1">
    <source>
        <dbReference type="SAM" id="MobiDB-lite"/>
    </source>
</evidence>
<feature type="region of interest" description="Disordered" evidence="1">
    <location>
        <begin position="30"/>
        <end position="69"/>
    </location>
</feature>
<dbReference type="InterPro" id="IPR045701">
    <property type="entry name" value="DUF6059"/>
</dbReference>
<name>A0A1M7R0U2_9ACTN</name>
<dbReference type="EMBL" id="FRBI01000062">
    <property type="protein sequence ID" value="SHN38222.1"/>
    <property type="molecule type" value="Genomic_DNA"/>
</dbReference>
<keyword evidence="3" id="KW-1185">Reference proteome</keyword>
<dbReference type="Proteomes" id="UP000184111">
    <property type="component" value="Unassembled WGS sequence"/>
</dbReference>
<evidence type="ECO:0000313" key="3">
    <source>
        <dbReference type="Proteomes" id="UP000184111"/>
    </source>
</evidence>
<dbReference type="AlphaFoldDB" id="A0A1M7R0U2"/>
<organism evidence="2 3">
    <name type="scientific">Actinacidiphila paucisporea</name>
    <dbReference type="NCBI Taxonomy" id="310782"/>
    <lineage>
        <taxon>Bacteria</taxon>
        <taxon>Bacillati</taxon>
        <taxon>Actinomycetota</taxon>
        <taxon>Actinomycetes</taxon>
        <taxon>Kitasatosporales</taxon>
        <taxon>Streptomycetaceae</taxon>
        <taxon>Actinacidiphila</taxon>
    </lineage>
</organism>
<proteinExistence type="predicted"/>
<feature type="compositionally biased region" description="Pro residues" evidence="1">
    <location>
        <begin position="30"/>
        <end position="42"/>
    </location>
</feature>
<accession>A0A1M7R0U2</accession>
<reference evidence="2 3" key="1">
    <citation type="submission" date="2016-11" db="EMBL/GenBank/DDBJ databases">
        <authorList>
            <person name="Jaros S."/>
            <person name="Januszkiewicz K."/>
            <person name="Wedrychowicz H."/>
        </authorList>
    </citation>
    <scope>NUCLEOTIDE SEQUENCE [LARGE SCALE GENOMIC DNA]</scope>
    <source>
        <strain evidence="2 3">CGMCC 4.2025</strain>
    </source>
</reference>
<evidence type="ECO:0000313" key="2">
    <source>
        <dbReference type="EMBL" id="SHN38222.1"/>
    </source>
</evidence>
<feature type="compositionally biased region" description="Basic and acidic residues" evidence="1">
    <location>
        <begin position="54"/>
        <end position="69"/>
    </location>
</feature>
<dbReference type="Pfam" id="PF19534">
    <property type="entry name" value="DUF6059"/>
    <property type="match status" value="1"/>
</dbReference>
<dbReference type="RefSeq" id="WP_073503113.1">
    <property type="nucleotide sequence ID" value="NZ_FRBI01000062.1"/>
</dbReference>
<dbReference type="STRING" id="310782.SAMN05216499_1626"/>
<protein>
    <submittedName>
        <fullName evidence="2">Uncharacterized protein</fullName>
    </submittedName>
</protein>